<evidence type="ECO:0000256" key="8">
    <source>
        <dbReference type="ARBA" id="ARBA00022723"/>
    </source>
</evidence>
<dbReference type="GO" id="GO:0004653">
    <property type="term" value="F:polypeptide N-acetylgalactosaminyltransferase activity"/>
    <property type="evidence" value="ECO:0007669"/>
    <property type="project" value="TreeGrafter"/>
</dbReference>
<evidence type="ECO:0000313" key="19">
    <source>
        <dbReference type="Proteomes" id="UP001159428"/>
    </source>
</evidence>
<evidence type="ECO:0000256" key="3">
    <source>
        <dbReference type="ARBA" id="ARBA00004922"/>
    </source>
</evidence>
<evidence type="ECO:0000256" key="2">
    <source>
        <dbReference type="ARBA" id="ARBA00004323"/>
    </source>
</evidence>
<evidence type="ECO:0000256" key="7">
    <source>
        <dbReference type="ARBA" id="ARBA00022692"/>
    </source>
</evidence>
<dbReference type="Gene3D" id="2.80.10.50">
    <property type="match status" value="1"/>
</dbReference>
<comment type="caution">
    <text evidence="18">The sequence shown here is derived from an EMBL/GenBank/DDBJ whole genome shotgun (WGS) entry which is preliminary data.</text>
</comment>
<keyword evidence="9 16" id="KW-0430">Lectin</keyword>
<accession>A0AAU9XG83</accession>
<dbReference type="InterPro" id="IPR045885">
    <property type="entry name" value="GalNAc-T"/>
</dbReference>
<dbReference type="FunFam" id="3.90.550.10:FF:000021">
    <property type="entry name" value="Polypeptide N-acetylgalactosaminyltransferase"/>
    <property type="match status" value="1"/>
</dbReference>
<dbReference type="PANTHER" id="PTHR11675:SF43">
    <property type="entry name" value="POLYPEPTIDE N-ACETYLGALACTOSAMINYLTRANSFERASE 1"/>
    <property type="match status" value="1"/>
</dbReference>
<keyword evidence="19" id="KW-1185">Reference proteome</keyword>
<dbReference type="SUPFAM" id="SSF50370">
    <property type="entry name" value="Ricin B-like lectins"/>
    <property type="match status" value="1"/>
</dbReference>
<dbReference type="CDD" id="cd23437">
    <property type="entry name" value="beta-trefoil_Ricin_GALNT7"/>
    <property type="match status" value="1"/>
</dbReference>
<evidence type="ECO:0000313" key="18">
    <source>
        <dbReference type="EMBL" id="CAH3147306.1"/>
    </source>
</evidence>
<dbReference type="CDD" id="cd02510">
    <property type="entry name" value="pp-GalNAc-T"/>
    <property type="match status" value="1"/>
</dbReference>
<name>A0AAU9XG83_9CNID</name>
<keyword evidence="13 16" id="KW-0472">Membrane</keyword>
<evidence type="ECO:0000256" key="5">
    <source>
        <dbReference type="ARBA" id="ARBA00022676"/>
    </source>
</evidence>
<dbReference type="InterPro" id="IPR027791">
    <property type="entry name" value="Galactosyl_T_C"/>
</dbReference>
<keyword evidence="12 16" id="KW-0333">Golgi apparatus</keyword>
<dbReference type="GO" id="GO:0006493">
    <property type="term" value="P:protein O-linked glycosylation"/>
    <property type="evidence" value="ECO:0007669"/>
    <property type="project" value="TreeGrafter"/>
</dbReference>
<gene>
    <name evidence="18" type="ORF">PMEA_00023321</name>
</gene>
<sequence>MKWSLVAMIYSTRRRYVVVTIFFTSAFWLIVELILLSYTNVELSQADINQFPDSRRTGSITFESSEASIEEFKSVYVTLIPPNPRGPGEGGEAVHNDQDDPAQISQEKEGYKKYSFNELASSKISLERSIPDNRPEKCLSLKYPTKLPTASVVIIFHNEAWSTLLRTVHTVLARSPQEYLKEIILVDDHSNFEGYAHLNEKLSSYIQHFPKVQLTRAETRQGLIRARLIGAKQAKGDVLVFLDSHCEANYGWLEPLLARIAHDRTIVVTPDIEVIDLRTFSYAKGKGGYNRGVFNWELTFKWRALPDYERERRNSDADPIRQVKPYFLVSPTMAGGLFAIDRTYFYEIGSYDTEMSYWGGENVEMSFRIWMCGGSLEILPCSKVGHVFRESQPYKIGEGAIDKNNMRLAEVWMDEYKQIFYAMRPQLKDRSYGDVSERKALREKLKCKNFKWYLQNVIPELDIPDMYPHGRGEVRNLGTDQCLDTLAKNEPGGEPGMYMCHGMGNNQFFMYTKKNEFWHDDLCLDLVNGDSNTKVKLYNCHRLGGNQKWEHDRDGKIRHVLHDVCLDIEGDGLVVRKCDNRQTQKWRFSAYPEEDRSKSSHSDVL</sequence>
<feature type="transmembrane region" description="Helical" evidence="16">
    <location>
        <begin position="16"/>
        <end position="38"/>
    </location>
</feature>
<dbReference type="InterPro" id="IPR001173">
    <property type="entry name" value="Glyco_trans_2-like"/>
</dbReference>
<dbReference type="InterPro" id="IPR035992">
    <property type="entry name" value="Ricin_B-like_lectins"/>
</dbReference>
<evidence type="ECO:0000256" key="15">
    <source>
        <dbReference type="ARBA" id="ARBA00023211"/>
    </source>
</evidence>
<organism evidence="18 19">
    <name type="scientific">Pocillopora meandrina</name>
    <dbReference type="NCBI Taxonomy" id="46732"/>
    <lineage>
        <taxon>Eukaryota</taxon>
        <taxon>Metazoa</taxon>
        <taxon>Cnidaria</taxon>
        <taxon>Anthozoa</taxon>
        <taxon>Hexacorallia</taxon>
        <taxon>Scleractinia</taxon>
        <taxon>Astrocoeniina</taxon>
        <taxon>Pocilloporidae</taxon>
        <taxon>Pocillopora</taxon>
    </lineage>
</organism>
<evidence type="ECO:0000256" key="16">
    <source>
        <dbReference type="RuleBase" id="RU361242"/>
    </source>
</evidence>
<evidence type="ECO:0000259" key="17">
    <source>
        <dbReference type="SMART" id="SM00458"/>
    </source>
</evidence>
<dbReference type="SUPFAM" id="SSF53448">
    <property type="entry name" value="Nucleotide-diphospho-sugar transferases"/>
    <property type="match status" value="1"/>
</dbReference>
<evidence type="ECO:0000256" key="11">
    <source>
        <dbReference type="ARBA" id="ARBA00022989"/>
    </source>
</evidence>
<keyword evidence="7 16" id="KW-0812">Transmembrane</keyword>
<evidence type="ECO:0000256" key="12">
    <source>
        <dbReference type="ARBA" id="ARBA00023034"/>
    </source>
</evidence>
<dbReference type="PANTHER" id="PTHR11675">
    <property type="entry name" value="N-ACETYLGALACTOSAMINYLTRANSFERASE"/>
    <property type="match status" value="1"/>
</dbReference>
<proteinExistence type="inferred from homology"/>
<dbReference type="Pfam" id="PF00535">
    <property type="entry name" value="Glycos_transf_2"/>
    <property type="match status" value="1"/>
</dbReference>
<comment type="similarity">
    <text evidence="4 16">Belongs to the glycosyltransferase 2 family. GalNAc-T subfamily.</text>
</comment>
<dbReference type="EMBL" id="CALNXJ010000043">
    <property type="protein sequence ID" value="CAH3147306.1"/>
    <property type="molecule type" value="Genomic_DNA"/>
</dbReference>
<keyword evidence="11 16" id="KW-1133">Transmembrane helix</keyword>
<dbReference type="Pfam" id="PF00652">
    <property type="entry name" value="Ricin_B_lectin"/>
    <property type="match status" value="1"/>
</dbReference>
<evidence type="ECO:0000256" key="14">
    <source>
        <dbReference type="ARBA" id="ARBA00023157"/>
    </source>
</evidence>
<dbReference type="GO" id="GO:0046872">
    <property type="term" value="F:metal ion binding"/>
    <property type="evidence" value="ECO:0007669"/>
    <property type="project" value="UniProtKB-KW"/>
</dbReference>
<dbReference type="SMART" id="SM00458">
    <property type="entry name" value="RICIN"/>
    <property type="match status" value="1"/>
</dbReference>
<keyword evidence="14 16" id="KW-1015">Disulfide bond</keyword>
<evidence type="ECO:0000256" key="9">
    <source>
        <dbReference type="ARBA" id="ARBA00022734"/>
    </source>
</evidence>
<keyword evidence="15 16" id="KW-0464">Manganese</keyword>
<dbReference type="GO" id="GO:0000139">
    <property type="term" value="C:Golgi membrane"/>
    <property type="evidence" value="ECO:0007669"/>
    <property type="project" value="UniProtKB-SubCell"/>
</dbReference>
<evidence type="ECO:0000256" key="13">
    <source>
        <dbReference type="ARBA" id="ARBA00023136"/>
    </source>
</evidence>
<dbReference type="AlphaFoldDB" id="A0AAU9XG83"/>
<keyword evidence="10" id="KW-0735">Signal-anchor</keyword>
<comment type="cofactor">
    <cofactor evidence="1 16">
        <name>Mn(2+)</name>
        <dbReference type="ChEBI" id="CHEBI:29035"/>
    </cofactor>
</comment>
<keyword evidence="6 16" id="KW-0808">Transferase</keyword>
<protein>
    <recommendedName>
        <fullName evidence="16">Polypeptide N-acetylgalactosaminyltransferase</fullName>
        <ecNumber evidence="16">2.4.1.-</ecNumber>
    </recommendedName>
    <alternativeName>
        <fullName evidence="16">Protein-UDP acetylgalactosaminyltransferase</fullName>
    </alternativeName>
</protein>
<feature type="domain" description="Ricin B lectin" evidence="17">
    <location>
        <begin position="471"/>
        <end position="589"/>
    </location>
</feature>
<evidence type="ECO:0000256" key="4">
    <source>
        <dbReference type="ARBA" id="ARBA00005680"/>
    </source>
</evidence>
<dbReference type="GO" id="GO:0030246">
    <property type="term" value="F:carbohydrate binding"/>
    <property type="evidence" value="ECO:0007669"/>
    <property type="project" value="UniProtKB-KW"/>
</dbReference>
<evidence type="ECO:0000256" key="6">
    <source>
        <dbReference type="ARBA" id="ARBA00022679"/>
    </source>
</evidence>
<dbReference type="InterPro" id="IPR029044">
    <property type="entry name" value="Nucleotide-diphossugar_trans"/>
</dbReference>
<keyword evidence="8" id="KW-0479">Metal-binding</keyword>
<dbReference type="Proteomes" id="UP001159428">
    <property type="component" value="Unassembled WGS sequence"/>
</dbReference>
<dbReference type="EC" id="2.4.1.-" evidence="16"/>
<evidence type="ECO:0000256" key="1">
    <source>
        <dbReference type="ARBA" id="ARBA00001936"/>
    </source>
</evidence>
<dbReference type="Pfam" id="PF02709">
    <property type="entry name" value="Glyco_transf_7C"/>
    <property type="match status" value="1"/>
</dbReference>
<comment type="pathway">
    <text evidence="3 16">Protein modification; protein glycosylation.</text>
</comment>
<dbReference type="Gene3D" id="3.90.550.10">
    <property type="entry name" value="Spore Coat Polysaccharide Biosynthesis Protein SpsA, Chain A"/>
    <property type="match status" value="1"/>
</dbReference>
<dbReference type="PROSITE" id="PS50231">
    <property type="entry name" value="RICIN_B_LECTIN"/>
    <property type="match status" value="1"/>
</dbReference>
<comment type="subcellular location">
    <subcellularLocation>
        <location evidence="2 16">Golgi apparatus membrane</location>
        <topology evidence="2 16">Single-pass type II membrane protein</topology>
    </subcellularLocation>
</comment>
<dbReference type="InterPro" id="IPR000772">
    <property type="entry name" value="Ricin_B_lectin"/>
</dbReference>
<keyword evidence="5 16" id="KW-0328">Glycosyltransferase</keyword>
<evidence type="ECO:0000256" key="10">
    <source>
        <dbReference type="ARBA" id="ARBA00022968"/>
    </source>
</evidence>
<reference evidence="18 19" key="1">
    <citation type="submission" date="2022-05" db="EMBL/GenBank/DDBJ databases">
        <authorList>
            <consortium name="Genoscope - CEA"/>
            <person name="William W."/>
        </authorList>
    </citation>
    <scope>NUCLEOTIDE SEQUENCE [LARGE SCALE GENOMIC DNA]</scope>
</reference>